<keyword evidence="1" id="KW-0378">Hydrolase</keyword>
<dbReference type="InterPro" id="IPR052891">
    <property type="entry name" value="DNA-3mA_glycosylase"/>
</dbReference>
<sequence>MAQKCSWASSSPEMEAYHDYEWGKELHDEQKLFELLSLELLQAGLSWQTVLAKRKAFKEVFFDFEIQKVSQMTEADLLRLMADKRLIRHEAKLKAIINNAQCLVELQKTGQSLNKLLWEECPAGPVIHHFETLAQVPAKTELSQKITQKLKRHGFKFVGPTIVYSLMQACGLVNDHLESCPFKYA</sequence>
<dbReference type="GO" id="GO:0008725">
    <property type="term" value="F:DNA-3-methyladenine glycosylase activity"/>
    <property type="evidence" value="ECO:0007669"/>
    <property type="project" value="UniProtKB-EC"/>
</dbReference>
<proteinExistence type="predicted"/>
<dbReference type="InterPro" id="IPR011257">
    <property type="entry name" value="DNA_glycosylase"/>
</dbReference>
<accession>A0ABV4DQB9</accession>
<dbReference type="Gene3D" id="1.10.340.30">
    <property type="entry name" value="Hypothetical protein, domain 2"/>
    <property type="match status" value="1"/>
</dbReference>
<dbReference type="PANTHER" id="PTHR30037:SF4">
    <property type="entry name" value="DNA-3-METHYLADENINE GLYCOSYLASE I"/>
    <property type="match status" value="1"/>
</dbReference>
<dbReference type="PANTHER" id="PTHR30037">
    <property type="entry name" value="DNA-3-METHYLADENINE GLYCOSYLASE 1"/>
    <property type="match status" value="1"/>
</dbReference>
<comment type="caution">
    <text evidence="1">The sequence shown here is derived from an EMBL/GenBank/DDBJ whole genome shotgun (WGS) entry which is preliminary data.</text>
</comment>
<dbReference type="InterPro" id="IPR005019">
    <property type="entry name" value="Adenine_glyco"/>
</dbReference>
<dbReference type="SUPFAM" id="SSF48150">
    <property type="entry name" value="DNA-glycosylase"/>
    <property type="match status" value="1"/>
</dbReference>
<organism evidence="1 2">
    <name type="scientific">Ligilactobacillus faecis</name>
    <dbReference type="NCBI Taxonomy" id="762833"/>
    <lineage>
        <taxon>Bacteria</taxon>
        <taxon>Bacillati</taxon>
        <taxon>Bacillota</taxon>
        <taxon>Bacilli</taxon>
        <taxon>Lactobacillales</taxon>
        <taxon>Lactobacillaceae</taxon>
        <taxon>Ligilactobacillus</taxon>
    </lineage>
</organism>
<keyword evidence="1" id="KW-0326">Glycosidase</keyword>
<gene>
    <name evidence="1" type="ORF">AALT52_03550</name>
</gene>
<protein>
    <submittedName>
        <fullName evidence="1">DNA-3-methyladenine glycosylase I</fullName>
        <ecNumber evidence="1">3.2.2.20</ecNumber>
    </submittedName>
</protein>
<keyword evidence="2" id="KW-1185">Reference proteome</keyword>
<evidence type="ECO:0000313" key="2">
    <source>
        <dbReference type="Proteomes" id="UP001565236"/>
    </source>
</evidence>
<dbReference type="Proteomes" id="UP001565236">
    <property type="component" value="Unassembled WGS sequence"/>
</dbReference>
<dbReference type="EMBL" id="JBCLUF010000009">
    <property type="protein sequence ID" value="MEY8661967.1"/>
    <property type="molecule type" value="Genomic_DNA"/>
</dbReference>
<reference evidence="1 2" key="1">
    <citation type="submission" date="2024-03" db="EMBL/GenBank/DDBJ databases">
        <title>Mouse gut bacterial collection (mGBC) of GemPharmatech.</title>
        <authorList>
            <person name="He Y."/>
            <person name="Dong L."/>
            <person name="Wu D."/>
            <person name="Gao X."/>
            <person name="Lin Z."/>
        </authorList>
    </citation>
    <scope>NUCLEOTIDE SEQUENCE [LARGE SCALE GENOMIC DNA]</scope>
    <source>
        <strain evidence="1 2">15-30</strain>
    </source>
</reference>
<dbReference type="EC" id="3.2.2.20" evidence="1"/>
<name>A0ABV4DQB9_9LACO</name>
<dbReference type="RefSeq" id="WP_369941210.1">
    <property type="nucleotide sequence ID" value="NZ_JBCLUF010000009.1"/>
</dbReference>
<evidence type="ECO:0000313" key="1">
    <source>
        <dbReference type="EMBL" id="MEY8661967.1"/>
    </source>
</evidence>
<dbReference type="Pfam" id="PF03352">
    <property type="entry name" value="Adenine_glyco"/>
    <property type="match status" value="1"/>
</dbReference>